<evidence type="ECO:0000313" key="1">
    <source>
        <dbReference type="EMBL" id="BDE06428.1"/>
    </source>
</evidence>
<proteinExistence type="predicted"/>
<name>A0AAN1XY04_UNVUL</name>
<keyword evidence="2" id="KW-1185">Reference proteome</keyword>
<reference evidence="1 2" key="1">
    <citation type="journal article" date="2022" name="ISME Commun">
        <title>Vulcanimicrobium alpinus gen. nov. sp. nov., the first cultivated representative of the candidate phylum 'Eremiobacterota', is a metabolically versatile aerobic anoxygenic phototroph.</title>
        <authorList>
            <person name="Yabe S."/>
            <person name="Muto K."/>
            <person name="Abe K."/>
            <person name="Yokota A."/>
            <person name="Staudigel H."/>
            <person name="Tebo B.M."/>
        </authorList>
    </citation>
    <scope>NUCLEOTIDE SEQUENCE [LARGE SCALE GENOMIC DNA]</scope>
    <source>
        <strain evidence="1 2">WC8-2</strain>
    </source>
</reference>
<sequence>MNELTTAVIASLTSALVVTSAYHLLVAAPRAARMRAIVDQHDGMLGGGATRATDRLTALERDAVEAARARDGQARRIESLEKMARTEVPRVGFVRFNAFDDVGSDLSYALALLNGEGDGVVLTSIYSREDTRTYGKGVTAFKPATDPSEEELAAIAKARAAAS</sequence>
<protein>
    <recommendedName>
        <fullName evidence="3">DUF4446 family protein</fullName>
    </recommendedName>
</protein>
<dbReference type="KEGG" id="vab:WPS_17040"/>
<dbReference type="Pfam" id="PF14584">
    <property type="entry name" value="DUF4446"/>
    <property type="match status" value="1"/>
</dbReference>
<dbReference type="AlphaFoldDB" id="A0AAN1XY04"/>
<evidence type="ECO:0008006" key="3">
    <source>
        <dbReference type="Google" id="ProtNLM"/>
    </source>
</evidence>
<evidence type="ECO:0000313" key="2">
    <source>
        <dbReference type="Proteomes" id="UP001317532"/>
    </source>
</evidence>
<dbReference type="InterPro" id="IPR027981">
    <property type="entry name" value="DUF4446"/>
</dbReference>
<dbReference type="RefSeq" id="WP_317997385.1">
    <property type="nucleotide sequence ID" value="NZ_AP025523.1"/>
</dbReference>
<dbReference type="Proteomes" id="UP001317532">
    <property type="component" value="Chromosome"/>
</dbReference>
<accession>A0AAN1XY04</accession>
<gene>
    <name evidence="1" type="ORF">WPS_17040</name>
</gene>
<organism evidence="1 2">
    <name type="scientific">Vulcanimicrobium alpinum</name>
    <dbReference type="NCBI Taxonomy" id="3016050"/>
    <lineage>
        <taxon>Bacteria</taxon>
        <taxon>Bacillati</taxon>
        <taxon>Vulcanimicrobiota</taxon>
        <taxon>Vulcanimicrobiia</taxon>
        <taxon>Vulcanimicrobiales</taxon>
        <taxon>Vulcanimicrobiaceae</taxon>
        <taxon>Vulcanimicrobium</taxon>
    </lineage>
</organism>
<dbReference type="EMBL" id="AP025523">
    <property type="protein sequence ID" value="BDE06428.1"/>
    <property type="molecule type" value="Genomic_DNA"/>
</dbReference>